<evidence type="ECO:0000313" key="9">
    <source>
        <dbReference type="Proteomes" id="UP000250275"/>
    </source>
</evidence>
<evidence type="ECO:0000259" key="7">
    <source>
        <dbReference type="Pfam" id="PF00160"/>
    </source>
</evidence>
<reference evidence="8 9" key="1">
    <citation type="submission" date="2015-07" db="EMBL/GenBank/DDBJ databases">
        <title>The genome of Eufriesea mexicana.</title>
        <authorList>
            <person name="Pan H."/>
            <person name="Kapheim K."/>
        </authorList>
    </citation>
    <scope>NUCLEOTIDE SEQUENCE [LARGE SCALE GENOMIC DNA]</scope>
    <source>
        <strain evidence="8">0111107269</strain>
        <tissue evidence="8">Whole body</tissue>
    </source>
</reference>
<dbReference type="SUPFAM" id="SSF50891">
    <property type="entry name" value="Cyclophilin-like"/>
    <property type="match status" value="1"/>
</dbReference>
<comment type="subcellular location">
    <subcellularLocation>
        <location evidence="1">Nucleus</location>
    </subcellularLocation>
</comment>
<dbReference type="EMBL" id="KQ772267">
    <property type="protein sequence ID" value="OAD52464.1"/>
    <property type="molecule type" value="Genomic_DNA"/>
</dbReference>
<keyword evidence="3" id="KW-0539">Nucleus</keyword>
<name>A0A310S510_9HYME</name>
<dbReference type="InterPro" id="IPR044666">
    <property type="entry name" value="Cyclophilin_A-like"/>
</dbReference>
<comment type="subunit">
    <text evidence="6">Part of the activated spliceosome B/catalytic step 1 spliceosome, one of the forms of the spliceosome which has a well-formed active site but still cannot catalyze the branching reaction and is composed at least of 52 proteins, the U2, U5 and U6 snRNAs and the pre-mRNA. Recruited during early steps of activated spliceosome B maturation, it is probably one of the first proteins released from this complex as he matures to the spliceosome C complex. Component of the minor spliceosome, which splices U12-type introns.</text>
</comment>
<dbReference type="AlphaFoldDB" id="A0A310S510"/>
<proteinExistence type="inferred from homology"/>
<evidence type="ECO:0000256" key="2">
    <source>
        <dbReference type="ARBA" id="ARBA00007365"/>
    </source>
</evidence>
<gene>
    <name evidence="8" type="ORF">WN48_01345</name>
</gene>
<dbReference type="InterPro" id="IPR029000">
    <property type="entry name" value="Cyclophilin-like_dom_sf"/>
</dbReference>
<evidence type="ECO:0000256" key="6">
    <source>
        <dbReference type="ARBA" id="ARBA00046368"/>
    </source>
</evidence>
<accession>A0A310S510</accession>
<dbReference type="Pfam" id="PF00160">
    <property type="entry name" value="Pro_isomerase"/>
    <property type="match status" value="1"/>
</dbReference>
<evidence type="ECO:0000256" key="3">
    <source>
        <dbReference type="ARBA" id="ARBA00023242"/>
    </source>
</evidence>
<evidence type="ECO:0000256" key="5">
    <source>
        <dbReference type="ARBA" id="ARBA00042090"/>
    </source>
</evidence>
<keyword evidence="8" id="KW-0413">Isomerase</keyword>
<organism evidence="8 9">
    <name type="scientific">Eufriesea mexicana</name>
    <dbReference type="NCBI Taxonomy" id="516756"/>
    <lineage>
        <taxon>Eukaryota</taxon>
        <taxon>Metazoa</taxon>
        <taxon>Ecdysozoa</taxon>
        <taxon>Arthropoda</taxon>
        <taxon>Hexapoda</taxon>
        <taxon>Insecta</taxon>
        <taxon>Pterygota</taxon>
        <taxon>Neoptera</taxon>
        <taxon>Endopterygota</taxon>
        <taxon>Hymenoptera</taxon>
        <taxon>Apocrita</taxon>
        <taxon>Aculeata</taxon>
        <taxon>Apoidea</taxon>
        <taxon>Anthophila</taxon>
        <taxon>Apidae</taxon>
        <taxon>Eufriesea</taxon>
    </lineage>
</organism>
<dbReference type="Gene3D" id="2.40.100.10">
    <property type="entry name" value="Cyclophilin-like"/>
    <property type="match status" value="1"/>
</dbReference>
<dbReference type="PANTHER" id="PTHR45625">
    <property type="entry name" value="PEPTIDYL-PROLYL CIS-TRANS ISOMERASE-RELATED"/>
    <property type="match status" value="1"/>
</dbReference>
<keyword evidence="9" id="KW-1185">Reference proteome</keyword>
<dbReference type="GO" id="GO:0071013">
    <property type="term" value="C:catalytic step 2 spliceosome"/>
    <property type="evidence" value="ECO:0007669"/>
    <property type="project" value="TreeGrafter"/>
</dbReference>
<comment type="similarity">
    <text evidence="2">Belongs to the cyclophilin-type PPIase family.</text>
</comment>
<evidence type="ECO:0000313" key="8">
    <source>
        <dbReference type="EMBL" id="OAD52464.1"/>
    </source>
</evidence>
<dbReference type="InterPro" id="IPR002130">
    <property type="entry name" value="Cyclophilin-type_PPIase_dom"/>
</dbReference>
<dbReference type="PANTHER" id="PTHR45625:SF6">
    <property type="entry name" value="SPLICEOSOME-ASSOCIATED PROTEIN CWC27 HOMOLOG"/>
    <property type="match status" value="1"/>
</dbReference>
<protein>
    <recommendedName>
        <fullName evidence="4">Spliceosome-associated protein CWC27 homolog</fullName>
    </recommendedName>
    <alternativeName>
        <fullName evidence="5">Probable inactive peptidyl-prolyl cis-trans isomerase CWC27 homolog</fullName>
    </alternativeName>
</protein>
<feature type="domain" description="PPIase cyclophilin-type" evidence="7">
    <location>
        <begin position="33"/>
        <end position="92"/>
    </location>
</feature>
<evidence type="ECO:0000256" key="1">
    <source>
        <dbReference type="ARBA" id="ARBA00004123"/>
    </source>
</evidence>
<dbReference type="Proteomes" id="UP000250275">
    <property type="component" value="Unassembled WGS sequence"/>
</dbReference>
<sequence length="171" mass="19581">MKAVRRGNDPTSTGEGGRISYKIRFLSTRFNCRGRDENGSQFFFTLGSASELQSKHTIFGKVTEETIYNMLKLKKAPVDENDRQLYAPKMIKTIILNNPFSDIKPRIMVQEKFGPDSIILCNEKFRYKDFNLLSFGEAAEEDEEESVMLNKKFSDQGKSAHDYLTDLKLSS</sequence>
<dbReference type="GO" id="GO:0003755">
    <property type="term" value="F:peptidyl-prolyl cis-trans isomerase activity"/>
    <property type="evidence" value="ECO:0007669"/>
    <property type="project" value="InterPro"/>
</dbReference>
<evidence type="ECO:0000256" key="4">
    <source>
        <dbReference type="ARBA" id="ARBA00040027"/>
    </source>
</evidence>